<comment type="caution">
    <text evidence="2">The sequence shown here is derived from an EMBL/GenBank/DDBJ whole genome shotgun (WGS) entry which is preliminary data.</text>
</comment>
<name>A0ABT6DGG1_9BACT</name>
<dbReference type="Gene3D" id="3.90.320.10">
    <property type="match status" value="1"/>
</dbReference>
<feature type="domain" description="PD-(D/E)XK endonuclease-like" evidence="1">
    <location>
        <begin position="617"/>
        <end position="905"/>
    </location>
</feature>
<reference evidence="2" key="1">
    <citation type="submission" date="2022-08" db="EMBL/GenBank/DDBJ databases">
        <title>Novel Bdellovibrio Species Isolated from Svalbard: Designation Bdellovibrio svalbardensis.</title>
        <authorList>
            <person name="Mitchell R.J."/>
            <person name="Choi S.Y."/>
        </authorList>
    </citation>
    <scope>NUCLEOTIDE SEQUENCE</scope>
    <source>
        <strain evidence="2">PAP01</strain>
    </source>
</reference>
<protein>
    <submittedName>
        <fullName evidence="2">PD-(D/E)XK nuclease family protein</fullName>
    </submittedName>
</protein>
<evidence type="ECO:0000259" key="1">
    <source>
        <dbReference type="Pfam" id="PF12705"/>
    </source>
</evidence>
<dbReference type="EMBL" id="JANRMI010000001">
    <property type="protein sequence ID" value="MDG0815589.1"/>
    <property type="molecule type" value="Genomic_DNA"/>
</dbReference>
<dbReference type="InterPro" id="IPR011604">
    <property type="entry name" value="PDDEXK-like_dom_sf"/>
</dbReference>
<gene>
    <name evidence="2" type="ORF">NWE73_04380</name>
</gene>
<dbReference type="InterPro" id="IPR038726">
    <property type="entry name" value="PDDEXK_AddAB-type"/>
</dbReference>
<dbReference type="Pfam" id="PF12705">
    <property type="entry name" value="PDDEXK_1"/>
    <property type="match status" value="1"/>
</dbReference>
<dbReference type="InterPro" id="IPR027417">
    <property type="entry name" value="P-loop_NTPase"/>
</dbReference>
<accession>A0ABT6DGG1</accession>
<evidence type="ECO:0000313" key="2">
    <source>
        <dbReference type="EMBL" id="MDG0815589.1"/>
    </source>
</evidence>
<organism evidence="2 3">
    <name type="scientific">Bdellovibrio svalbardensis</name>
    <dbReference type="NCBI Taxonomy" id="2972972"/>
    <lineage>
        <taxon>Bacteria</taxon>
        <taxon>Pseudomonadati</taxon>
        <taxon>Bdellovibrionota</taxon>
        <taxon>Bdellovibrionia</taxon>
        <taxon>Bdellovibrionales</taxon>
        <taxon>Pseudobdellovibrionaceae</taxon>
        <taxon>Bdellovibrio</taxon>
    </lineage>
</organism>
<dbReference type="SUPFAM" id="SSF52540">
    <property type="entry name" value="P-loop containing nucleoside triphosphate hydrolases"/>
    <property type="match status" value="1"/>
</dbReference>
<dbReference type="RefSeq" id="WP_277577064.1">
    <property type="nucleotide sequence ID" value="NZ_JANRMI010000001.1"/>
</dbReference>
<dbReference type="Proteomes" id="UP001152321">
    <property type="component" value="Unassembled WGS sequence"/>
</dbReference>
<sequence>MLQIISIENRSQVNELFANYNPREQSWLVSDLRTKFELQQKILARDGQYIDESVLRASDLWKMLLKRLEPRLRLISDPFARSLLRTIMDENADVLGVNSSAEDTVFSYIDQMAAIIFHPEGTKRLDEWFENHPEAKNRWREWYLRARFCAIKLIEEHNVITSDWITAYLQNFNELERVWNIPLIVDLSGEISRVESEILHAISRSIDVIVLEPSPEWRADFHFLLRPYDELRAQSTKSIKLQPIAKKEKTKEILRFSGMLAEIKNSVGQVREWLNAGIPATSIAIIAPDIETYWPVLQAFLAEEGIPYQKDITHKAQSLPSVTRWLATLRSKSGRLSSSDLEIAFFDKGESQDLRYEEFKSLFKSLYVNEDLARNEIVYKIFSGQLDISGLVSREEFVGTALKEWHTSETEIVQVVLRELLQNATANTKLIWKEWLSYLESIVAAKEYSLEKGESSGILVTKLMSAHSEKALYRIFVGLTDESLKSRNKTQLSGQDYFELAKDIGFYLDNPDQSDLEFELRLLAEADSVHDIYCFGATDLSGSLCSPSTFWMSLSEHHEALALPKETRWDELQHSDLNAENERRSWLSLRRDDLEQRIRQDLGKEELPNLTLAELPRISASAIESFLECPFIFAAQRYFKLKDLPDIDLDVDHRTRGQLAHALFEKLTVEPMRFDWKLEELDAILETIRIERKLVFADERLWTPLKKKHILLGQRFLEVEKNWRNEFKKTKTIAREKRFEFYLDPKTEEIGKEAQPGTFRISGQIDRIDSDDQQHLIVLDYKSSAGGITAHSSWLKNHEIQLLFYMWVLEKSLMEEVQGEVIGLFYYIFRTFDRKGFKIEDLAGSLYPASKRKDKNATFEAKDLYLTEFSKILMGTLDRIQKGEATPKPADFQTCPTCEWRRQCRAPHLN</sequence>
<proteinExistence type="predicted"/>
<evidence type="ECO:0000313" key="3">
    <source>
        <dbReference type="Proteomes" id="UP001152321"/>
    </source>
</evidence>
<keyword evidence="3" id="KW-1185">Reference proteome</keyword>